<feature type="non-terminal residue" evidence="6">
    <location>
        <position position="1"/>
    </location>
</feature>
<dbReference type="InterPro" id="IPR015422">
    <property type="entry name" value="PyrdxlP-dep_Trfase_small"/>
</dbReference>
<evidence type="ECO:0000313" key="6">
    <source>
        <dbReference type="EMBL" id="GAG19999.1"/>
    </source>
</evidence>
<dbReference type="EMBL" id="BARS01030281">
    <property type="protein sequence ID" value="GAG19999.1"/>
    <property type="molecule type" value="Genomic_DNA"/>
</dbReference>
<dbReference type="Gene3D" id="3.40.640.10">
    <property type="entry name" value="Type I PLP-dependent aspartate aminotransferase-like (Major domain)"/>
    <property type="match status" value="1"/>
</dbReference>
<evidence type="ECO:0000256" key="2">
    <source>
        <dbReference type="ARBA" id="ARBA00022576"/>
    </source>
</evidence>
<keyword evidence="2" id="KW-0032">Aminotransferase</keyword>
<dbReference type="Gene3D" id="3.90.1150.10">
    <property type="entry name" value="Aspartate Aminotransferase, domain 1"/>
    <property type="match status" value="1"/>
</dbReference>
<evidence type="ECO:0000256" key="3">
    <source>
        <dbReference type="ARBA" id="ARBA00022679"/>
    </source>
</evidence>
<gene>
    <name evidence="6" type="ORF">S01H1_47239</name>
</gene>
<keyword evidence="4" id="KW-0663">Pyridoxal phosphate</keyword>
<comment type="cofactor">
    <cofactor evidence="1">
        <name>pyridoxal 5'-phosphate</name>
        <dbReference type="ChEBI" id="CHEBI:597326"/>
    </cofactor>
</comment>
<sequence>PTGTPIPTKDILELVDTGVPVLADEAYVEFSGETITNLVPQYKNLMVLRTFSKWAGLASFRIGYGIFPPKIADYLLRIKMPYSVNVAALIAVRESLKDIDYLRNNIKAIITERDRLLGEIKKLEWLKPLPSQANFIFCHVLKGKATEIQQKLEDRGILIRYFDLPLLQNSLRISVGKPEHTDALIKALKEVVS</sequence>
<dbReference type="CDD" id="cd00609">
    <property type="entry name" value="AAT_like"/>
    <property type="match status" value="1"/>
</dbReference>
<dbReference type="PANTHER" id="PTHR42885:SF2">
    <property type="entry name" value="HISTIDINOL-PHOSPHATE AMINOTRANSFERASE"/>
    <property type="match status" value="1"/>
</dbReference>
<dbReference type="AlphaFoldDB" id="X0VNR7"/>
<dbReference type="GO" id="GO:0030170">
    <property type="term" value="F:pyridoxal phosphate binding"/>
    <property type="evidence" value="ECO:0007669"/>
    <property type="project" value="InterPro"/>
</dbReference>
<feature type="domain" description="Aminotransferase class I/classII large" evidence="5">
    <location>
        <begin position="1"/>
        <end position="188"/>
    </location>
</feature>
<dbReference type="SUPFAM" id="SSF53383">
    <property type="entry name" value="PLP-dependent transferases"/>
    <property type="match status" value="1"/>
</dbReference>
<evidence type="ECO:0000256" key="1">
    <source>
        <dbReference type="ARBA" id="ARBA00001933"/>
    </source>
</evidence>
<dbReference type="GO" id="GO:0008483">
    <property type="term" value="F:transaminase activity"/>
    <property type="evidence" value="ECO:0007669"/>
    <property type="project" value="UniProtKB-KW"/>
</dbReference>
<accession>X0VNR7</accession>
<dbReference type="InterPro" id="IPR015424">
    <property type="entry name" value="PyrdxlP-dep_Trfase"/>
</dbReference>
<dbReference type="InterPro" id="IPR004839">
    <property type="entry name" value="Aminotransferase_I/II_large"/>
</dbReference>
<organism evidence="6">
    <name type="scientific">marine sediment metagenome</name>
    <dbReference type="NCBI Taxonomy" id="412755"/>
    <lineage>
        <taxon>unclassified sequences</taxon>
        <taxon>metagenomes</taxon>
        <taxon>ecological metagenomes</taxon>
    </lineage>
</organism>
<dbReference type="PANTHER" id="PTHR42885">
    <property type="entry name" value="HISTIDINOL-PHOSPHATE AMINOTRANSFERASE-RELATED"/>
    <property type="match status" value="1"/>
</dbReference>
<dbReference type="Pfam" id="PF00155">
    <property type="entry name" value="Aminotran_1_2"/>
    <property type="match status" value="1"/>
</dbReference>
<proteinExistence type="predicted"/>
<protein>
    <recommendedName>
        <fullName evidence="5">Aminotransferase class I/classII large domain-containing protein</fullName>
    </recommendedName>
</protein>
<name>X0VNR7_9ZZZZ</name>
<evidence type="ECO:0000259" key="5">
    <source>
        <dbReference type="Pfam" id="PF00155"/>
    </source>
</evidence>
<keyword evidence="3" id="KW-0808">Transferase</keyword>
<dbReference type="InterPro" id="IPR015421">
    <property type="entry name" value="PyrdxlP-dep_Trfase_major"/>
</dbReference>
<evidence type="ECO:0000256" key="4">
    <source>
        <dbReference type="ARBA" id="ARBA00022898"/>
    </source>
</evidence>
<comment type="caution">
    <text evidence="6">The sequence shown here is derived from an EMBL/GenBank/DDBJ whole genome shotgun (WGS) entry which is preliminary data.</text>
</comment>
<reference evidence="6" key="1">
    <citation type="journal article" date="2014" name="Front. Microbiol.">
        <title>High frequency of phylogenetically diverse reductive dehalogenase-homologous genes in deep subseafloor sedimentary metagenomes.</title>
        <authorList>
            <person name="Kawai M."/>
            <person name="Futagami T."/>
            <person name="Toyoda A."/>
            <person name="Takaki Y."/>
            <person name="Nishi S."/>
            <person name="Hori S."/>
            <person name="Arai W."/>
            <person name="Tsubouchi T."/>
            <person name="Morono Y."/>
            <person name="Uchiyama I."/>
            <person name="Ito T."/>
            <person name="Fujiyama A."/>
            <person name="Inagaki F."/>
            <person name="Takami H."/>
        </authorList>
    </citation>
    <scope>NUCLEOTIDE SEQUENCE</scope>
    <source>
        <strain evidence="6">Expedition CK06-06</strain>
    </source>
</reference>